<organism evidence="2 3">
    <name type="scientific">Palleronia sediminis</name>
    <dbReference type="NCBI Taxonomy" id="2547833"/>
    <lineage>
        <taxon>Bacteria</taxon>
        <taxon>Pseudomonadati</taxon>
        <taxon>Pseudomonadota</taxon>
        <taxon>Alphaproteobacteria</taxon>
        <taxon>Rhodobacterales</taxon>
        <taxon>Roseobacteraceae</taxon>
        <taxon>Palleronia</taxon>
    </lineage>
</organism>
<dbReference type="RefSeq" id="WP_133397064.1">
    <property type="nucleotide sequence ID" value="NZ_SNAA01000011.1"/>
</dbReference>
<evidence type="ECO:0000313" key="3">
    <source>
        <dbReference type="Proteomes" id="UP000295701"/>
    </source>
</evidence>
<accession>A0A4R6A414</accession>
<dbReference type="EMBL" id="SNAA01000011">
    <property type="protein sequence ID" value="TDL78391.1"/>
    <property type="molecule type" value="Genomic_DNA"/>
</dbReference>
<evidence type="ECO:0000256" key="1">
    <source>
        <dbReference type="SAM" id="SignalP"/>
    </source>
</evidence>
<keyword evidence="1" id="KW-0732">Signal</keyword>
<gene>
    <name evidence="2" type="ORF">E2L08_10640</name>
</gene>
<sequence>MKMFVAAAAAAASLAGASAPALAQIAEMDMLTGKVFNALRDCDIDANAIDTLTMAQVSGIVITAGSADEADKCQRIEAIARGSE</sequence>
<reference evidence="2 3" key="1">
    <citation type="submission" date="2019-03" db="EMBL/GenBank/DDBJ databases">
        <title>Primorskyibacter sp. SS33 isolated from sediments.</title>
        <authorList>
            <person name="Xunke S."/>
        </authorList>
    </citation>
    <scope>NUCLEOTIDE SEQUENCE [LARGE SCALE GENOMIC DNA]</scope>
    <source>
        <strain evidence="2 3">SS33</strain>
    </source>
</reference>
<feature type="signal peptide" evidence="1">
    <location>
        <begin position="1"/>
        <end position="23"/>
    </location>
</feature>
<proteinExistence type="predicted"/>
<protein>
    <submittedName>
        <fullName evidence="2">Uncharacterized protein</fullName>
    </submittedName>
</protein>
<keyword evidence="3" id="KW-1185">Reference proteome</keyword>
<name>A0A4R6A414_9RHOB</name>
<evidence type="ECO:0000313" key="2">
    <source>
        <dbReference type="EMBL" id="TDL78391.1"/>
    </source>
</evidence>
<dbReference type="AlphaFoldDB" id="A0A4R6A414"/>
<comment type="caution">
    <text evidence="2">The sequence shown here is derived from an EMBL/GenBank/DDBJ whole genome shotgun (WGS) entry which is preliminary data.</text>
</comment>
<dbReference type="Proteomes" id="UP000295701">
    <property type="component" value="Unassembled WGS sequence"/>
</dbReference>
<dbReference type="OrthoDB" id="7874999at2"/>
<feature type="chain" id="PRO_5020180690" evidence="1">
    <location>
        <begin position="24"/>
        <end position="84"/>
    </location>
</feature>